<feature type="signal peptide" evidence="1">
    <location>
        <begin position="1"/>
        <end position="19"/>
    </location>
</feature>
<evidence type="ECO:0000259" key="2">
    <source>
        <dbReference type="Pfam" id="PF13472"/>
    </source>
</evidence>
<dbReference type="EMBL" id="PNCK01000130">
    <property type="protein sequence ID" value="TMP38104.1"/>
    <property type="molecule type" value="Genomic_DNA"/>
</dbReference>
<dbReference type="Gene3D" id="2.60.120.260">
    <property type="entry name" value="Galactose-binding domain-like"/>
    <property type="match status" value="1"/>
</dbReference>
<feature type="domain" description="SGNH hydrolase-type esterase" evidence="2">
    <location>
        <begin position="146"/>
        <end position="310"/>
    </location>
</feature>
<dbReference type="EMBL" id="PNCL01000130">
    <property type="protein sequence ID" value="TMP54132.1"/>
    <property type="molecule type" value="Genomic_DNA"/>
</dbReference>
<evidence type="ECO:0000313" key="4">
    <source>
        <dbReference type="EMBL" id="TMP38104.1"/>
    </source>
</evidence>
<dbReference type="Proteomes" id="UP000305730">
    <property type="component" value="Unassembled WGS sequence"/>
</dbReference>
<dbReference type="RefSeq" id="WP_138598725.1">
    <property type="nucleotide sequence ID" value="NZ_PNCK01000130.1"/>
</dbReference>
<dbReference type="SUPFAM" id="SSF52266">
    <property type="entry name" value="SGNH hydrolase"/>
    <property type="match status" value="1"/>
</dbReference>
<feature type="chain" id="PRO_5024326735" evidence="1">
    <location>
        <begin position="20"/>
        <end position="357"/>
    </location>
</feature>
<dbReference type="InterPro" id="IPR037461">
    <property type="entry name" value="CtCE2-like_dom"/>
</dbReference>
<dbReference type="GO" id="GO:0052689">
    <property type="term" value="F:carboxylic ester hydrolase activity"/>
    <property type="evidence" value="ECO:0007669"/>
    <property type="project" value="InterPro"/>
</dbReference>
<reference evidence="5" key="3">
    <citation type="submission" date="2019-09" db="EMBL/GenBank/DDBJ databases">
        <title>Co-occurence of chitin degradation, pigmentation and bioactivity in marine Pseudoalteromonas.</title>
        <authorList>
            <person name="Sonnenschein E.C."/>
            <person name="Bech P.K."/>
        </authorList>
    </citation>
    <scope>NUCLEOTIDE SEQUENCE</scope>
    <source>
        <strain evidence="5">S2231</strain>
        <strain evidence="6">S2233</strain>
    </source>
</reference>
<dbReference type="Pfam" id="PF17996">
    <property type="entry name" value="CE2_N"/>
    <property type="match status" value="1"/>
</dbReference>
<reference evidence="6 7" key="1">
    <citation type="submission" date="2017-12" db="EMBL/GenBank/DDBJ databases">
        <authorList>
            <person name="Paulsen S."/>
            <person name="Gram L.K."/>
        </authorList>
    </citation>
    <scope>NUCLEOTIDE SEQUENCE [LARGE SCALE GENOMIC DNA]</scope>
    <source>
        <strain evidence="5 7">S2231</strain>
        <strain evidence="4 6">S2233</strain>
    </source>
</reference>
<dbReference type="CDD" id="cd01831">
    <property type="entry name" value="Endoglucanase_E_like"/>
    <property type="match status" value="1"/>
</dbReference>
<evidence type="ECO:0000259" key="3">
    <source>
        <dbReference type="Pfam" id="PF17996"/>
    </source>
</evidence>
<sequence length="357" mass="40783">MYKVIFNLFALGLAVSAQAQTVQATDHTIQYEGRISKSYEQGEVQFNWPGSYFKTKLIGHSLSMTLTGYGDQFDVLVDGQLHKKVVTTYSEQPATFMLFNQQEKAEVVIEVVKRTENYEQFATIHSFDVDGRLEGIWQNQKHILYIGDSISAGFGSESNKRQCTWSEVVETSNARLAFPYVAAKSLNSSFTQVSFSGLGLIRNWGGNQAHHNLAYYYDRAGGVFDQNINYQDTYPDLIVIEVGTNDFSTDPQPHEPWHNIEEVQQAWVDEMVSFVDQLRGRYPKRPIVLMPRPAYPYDLIIPSTEQAIDRLEQQGESNLYTQTFTSELNGCIWHPTAQEHQQIANTLVEFIQQHRLL</sequence>
<accession>A0A5S3XK77</accession>
<keyword evidence="6" id="KW-1185">Reference proteome</keyword>
<feature type="domain" description="Carbohydrate esterase 2 N-terminal" evidence="3">
    <location>
        <begin position="31"/>
        <end position="130"/>
    </location>
</feature>
<dbReference type="Pfam" id="PF13472">
    <property type="entry name" value="Lipase_GDSL_2"/>
    <property type="match status" value="1"/>
</dbReference>
<dbReference type="InterPro" id="IPR052762">
    <property type="entry name" value="PCW_deacetylase/CE"/>
</dbReference>
<evidence type="ECO:0000313" key="6">
    <source>
        <dbReference type="Proteomes" id="UP000305730"/>
    </source>
</evidence>
<proteinExistence type="predicted"/>
<dbReference type="OrthoDB" id="9801375at2"/>
<name>A0A5S3XK77_9GAMM</name>
<dbReference type="InterPro" id="IPR036514">
    <property type="entry name" value="SGNH_hydro_sf"/>
</dbReference>
<dbReference type="Gene3D" id="3.40.50.1110">
    <property type="entry name" value="SGNH hydrolase"/>
    <property type="match status" value="1"/>
</dbReference>
<protein>
    <submittedName>
        <fullName evidence="5">Lipolytic enzyme</fullName>
    </submittedName>
</protein>
<dbReference type="Proteomes" id="UP000307706">
    <property type="component" value="Unassembled WGS sequence"/>
</dbReference>
<dbReference type="PANTHER" id="PTHR37834:SF2">
    <property type="entry name" value="ESTERASE, SGNH HYDROLASE-TYPE"/>
    <property type="match status" value="1"/>
</dbReference>
<organism evidence="5 7">
    <name type="scientific">Pseudoalteromonas citrea</name>
    <dbReference type="NCBI Taxonomy" id="43655"/>
    <lineage>
        <taxon>Bacteria</taxon>
        <taxon>Pseudomonadati</taxon>
        <taxon>Pseudomonadota</taxon>
        <taxon>Gammaproteobacteria</taxon>
        <taxon>Alteromonadales</taxon>
        <taxon>Pseudoalteromonadaceae</taxon>
        <taxon>Pseudoalteromonas</taxon>
    </lineage>
</organism>
<keyword evidence="1" id="KW-0732">Signal</keyword>
<evidence type="ECO:0000313" key="7">
    <source>
        <dbReference type="Proteomes" id="UP000307706"/>
    </source>
</evidence>
<dbReference type="AlphaFoldDB" id="A0A5S3XK77"/>
<evidence type="ECO:0000313" key="5">
    <source>
        <dbReference type="EMBL" id="TMP54132.1"/>
    </source>
</evidence>
<evidence type="ECO:0000256" key="1">
    <source>
        <dbReference type="SAM" id="SignalP"/>
    </source>
</evidence>
<reference evidence="7" key="2">
    <citation type="submission" date="2019-06" db="EMBL/GenBank/DDBJ databases">
        <title>Co-occurence of chitin degradation, pigmentation and bioactivity in marine Pseudoalteromonas.</title>
        <authorList>
            <person name="Sonnenschein E.C."/>
            <person name="Bech P.K."/>
        </authorList>
    </citation>
    <scope>NUCLEOTIDE SEQUENCE [LARGE SCALE GENOMIC DNA]</scope>
    <source>
        <strain evidence="7">S2231</strain>
        <strain evidence="4">S2233</strain>
    </source>
</reference>
<dbReference type="PANTHER" id="PTHR37834">
    <property type="entry name" value="GDSL-LIKE LIPASE/ACYLHYDROLASE DOMAIN PROTEIN (AFU_ORTHOLOGUE AFUA_2G00620)"/>
    <property type="match status" value="1"/>
</dbReference>
<dbReference type="InterPro" id="IPR040794">
    <property type="entry name" value="CE2_N"/>
</dbReference>
<dbReference type="InterPro" id="IPR013830">
    <property type="entry name" value="SGNH_hydro"/>
</dbReference>
<comment type="caution">
    <text evidence="5">The sequence shown here is derived from an EMBL/GenBank/DDBJ whole genome shotgun (WGS) entry which is preliminary data.</text>
</comment>
<gene>
    <name evidence="5" type="ORF">CWB96_19745</name>
    <name evidence="4" type="ORF">CWB97_22330</name>
</gene>